<evidence type="ECO:0000313" key="1">
    <source>
        <dbReference type="EMBL" id="CAF1689367.1"/>
    </source>
</evidence>
<comment type="caution">
    <text evidence="1">The sequence shown here is derived from an EMBL/GenBank/DDBJ whole genome shotgun (WGS) entry which is preliminary data.</text>
</comment>
<evidence type="ECO:0000313" key="2">
    <source>
        <dbReference type="Proteomes" id="UP000663828"/>
    </source>
</evidence>
<keyword evidence="2" id="KW-1185">Reference proteome</keyword>
<protein>
    <submittedName>
        <fullName evidence="1">Uncharacterized protein</fullName>
    </submittedName>
</protein>
<accession>A0A816HMW0</accession>
<gene>
    <name evidence="1" type="ORF">XAT740_LOCUS63275</name>
</gene>
<dbReference type="AlphaFoldDB" id="A0A816HMW0"/>
<reference evidence="1" key="1">
    <citation type="submission" date="2021-02" db="EMBL/GenBank/DDBJ databases">
        <authorList>
            <person name="Nowell W R."/>
        </authorList>
    </citation>
    <scope>NUCLEOTIDE SEQUENCE</scope>
</reference>
<dbReference type="EMBL" id="CAJNOR010019187">
    <property type="protein sequence ID" value="CAF1689367.1"/>
    <property type="molecule type" value="Genomic_DNA"/>
</dbReference>
<feature type="non-terminal residue" evidence="1">
    <location>
        <position position="184"/>
    </location>
</feature>
<organism evidence="1 2">
    <name type="scientific">Adineta ricciae</name>
    <name type="common">Rotifer</name>
    <dbReference type="NCBI Taxonomy" id="249248"/>
    <lineage>
        <taxon>Eukaryota</taxon>
        <taxon>Metazoa</taxon>
        <taxon>Spiralia</taxon>
        <taxon>Gnathifera</taxon>
        <taxon>Rotifera</taxon>
        <taxon>Eurotatoria</taxon>
        <taxon>Bdelloidea</taxon>
        <taxon>Adinetida</taxon>
        <taxon>Adinetidae</taxon>
        <taxon>Adineta</taxon>
    </lineage>
</organism>
<dbReference type="Proteomes" id="UP000663828">
    <property type="component" value="Unassembled WGS sequence"/>
</dbReference>
<feature type="non-terminal residue" evidence="1">
    <location>
        <position position="1"/>
    </location>
</feature>
<sequence>LNLLDEYSKQYLDELIFILKNNVDLDDEYVSYTQLNTKNKNEKTIQYQNYAEQFTSKLMEQPDFIEDCITLCADASFNNDFIKMFTDDENNNDDDDDYMSIFAILQSISLLLLMGSLDDEDRNNWRLWKKLLISDVSNSSPVLHSDRKFGKENVFYLAQTMASIIGVKSLDVFLGQTELDTLLK</sequence>
<proteinExistence type="predicted"/>
<name>A0A816HMW0_ADIRI</name>